<evidence type="ECO:0000256" key="1">
    <source>
        <dbReference type="PROSITE-ProRule" id="PRU00094"/>
    </source>
</evidence>
<feature type="domain" description="GATA-type" evidence="3">
    <location>
        <begin position="459"/>
        <end position="488"/>
    </location>
</feature>
<feature type="compositionally biased region" description="Polar residues" evidence="2">
    <location>
        <begin position="373"/>
        <end position="389"/>
    </location>
</feature>
<keyword evidence="1" id="KW-0863">Zinc-finger</keyword>
<dbReference type="EMBL" id="PKFO01000010">
    <property type="protein sequence ID" value="PVH23025.1"/>
    <property type="molecule type" value="Genomic_DNA"/>
</dbReference>
<dbReference type="InterPro" id="IPR000679">
    <property type="entry name" value="Znf_GATA"/>
</dbReference>
<proteinExistence type="predicted"/>
<feature type="compositionally biased region" description="Polar residues" evidence="2">
    <location>
        <begin position="642"/>
        <end position="654"/>
    </location>
</feature>
<dbReference type="GO" id="GO:0030466">
    <property type="term" value="P:silent mating-type cassette heterochromatin formation"/>
    <property type="evidence" value="ECO:0007669"/>
    <property type="project" value="TreeGrafter"/>
</dbReference>
<protein>
    <recommendedName>
        <fullName evidence="3">GATA-type domain-containing protein</fullName>
    </recommendedName>
</protein>
<keyword evidence="5" id="KW-1185">Reference proteome</keyword>
<dbReference type="PROSITE" id="PS50114">
    <property type="entry name" value="GATA_ZN_FINGER_2"/>
    <property type="match status" value="1"/>
</dbReference>
<dbReference type="GO" id="GO:0006357">
    <property type="term" value="P:regulation of transcription by RNA polymerase II"/>
    <property type="evidence" value="ECO:0007669"/>
    <property type="project" value="TreeGrafter"/>
</dbReference>
<reference evidence="4 5" key="1">
    <citation type="submission" date="2017-12" db="EMBL/GenBank/DDBJ databases">
        <title>Genome Sequence of a Multidrug-Resistant Candida haemulonii Isolate from a Patient with Chronic Leg Ulcers in Israel.</title>
        <authorList>
            <person name="Chow N.A."/>
            <person name="Gade L."/>
            <person name="Batra D."/>
            <person name="Rowe L.A."/>
            <person name="Ben-Ami R."/>
            <person name="Loparev V.N."/>
            <person name="Litvintseva A.P."/>
        </authorList>
    </citation>
    <scope>NUCLEOTIDE SEQUENCE [LARGE SCALE GENOMIC DNA]</scope>
    <source>
        <strain evidence="4 5">B11899</strain>
    </source>
</reference>
<dbReference type="Proteomes" id="UP000244309">
    <property type="component" value="Unassembled WGS sequence"/>
</dbReference>
<feature type="compositionally biased region" description="Basic and acidic residues" evidence="2">
    <location>
        <begin position="716"/>
        <end position="725"/>
    </location>
</feature>
<feature type="region of interest" description="Disordered" evidence="2">
    <location>
        <begin position="153"/>
        <end position="208"/>
    </location>
</feature>
<evidence type="ECO:0000313" key="4">
    <source>
        <dbReference type="EMBL" id="PVH23025.1"/>
    </source>
</evidence>
<dbReference type="PANTHER" id="PTHR39147:SF1">
    <property type="entry name" value="PROTEIN SPT21"/>
    <property type="match status" value="1"/>
</dbReference>
<dbReference type="Pfam" id="PF25823">
    <property type="entry name" value="Ams2-SPT21_N"/>
    <property type="match status" value="1"/>
</dbReference>
<dbReference type="GeneID" id="37008081"/>
<keyword evidence="1" id="KW-0479">Metal-binding</keyword>
<dbReference type="GO" id="GO:0043565">
    <property type="term" value="F:sequence-specific DNA binding"/>
    <property type="evidence" value="ECO:0007669"/>
    <property type="project" value="InterPro"/>
</dbReference>
<feature type="compositionally biased region" description="Basic and acidic residues" evidence="2">
    <location>
        <begin position="758"/>
        <end position="767"/>
    </location>
</feature>
<dbReference type="InterPro" id="IPR013088">
    <property type="entry name" value="Znf_NHR/GATA"/>
</dbReference>
<keyword evidence="1" id="KW-0862">Zinc</keyword>
<feature type="region of interest" description="Disordered" evidence="2">
    <location>
        <begin position="539"/>
        <end position="563"/>
    </location>
</feature>
<dbReference type="GO" id="GO:0008270">
    <property type="term" value="F:zinc ion binding"/>
    <property type="evidence" value="ECO:0007669"/>
    <property type="project" value="UniProtKB-KW"/>
</dbReference>
<gene>
    <name evidence="4" type="ORF">CXQ85_002750</name>
</gene>
<feature type="compositionally biased region" description="Polar residues" evidence="2">
    <location>
        <begin position="726"/>
        <end position="752"/>
    </location>
</feature>
<dbReference type="VEuPathDB" id="FungiDB:CXQ85_002750"/>
<feature type="region of interest" description="Disordered" evidence="2">
    <location>
        <begin position="265"/>
        <end position="286"/>
    </location>
</feature>
<evidence type="ECO:0000313" key="5">
    <source>
        <dbReference type="Proteomes" id="UP000244309"/>
    </source>
</evidence>
<feature type="compositionally biased region" description="Low complexity" evidence="2">
    <location>
        <begin position="169"/>
        <end position="184"/>
    </location>
</feature>
<dbReference type="InterPro" id="IPR042403">
    <property type="entry name" value="Spt21/Ams2"/>
</dbReference>
<accession>A0A2V1AYU1</accession>
<feature type="compositionally biased region" description="Polar residues" evidence="2">
    <location>
        <begin position="345"/>
        <end position="356"/>
    </location>
</feature>
<evidence type="ECO:0000259" key="3">
    <source>
        <dbReference type="PROSITE" id="PS50114"/>
    </source>
</evidence>
<dbReference type="SUPFAM" id="SSF57716">
    <property type="entry name" value="Glucocorticoid receptor-like (DNA-binding domain)"/>
    <property type="match status" value="1"/>
</dbReference>
<dbReference type="OrthoDB" id="3199820at2759"/>
<feature type="compositionally biased region" description="Polar residues" evidence="2">
    <location>
        <begin position="273"/>
        <end position="283"/>
    </location>
</feature>
<feature type="compositionally biased region" description="Polar residues" evidence="2">
    <location>
        <begin position="539"/>
        <end position="562"/>
    </location>
</feature>
<evidence type="ECO:0000256" key="2">
    <source>
        <dbReference type="SAM" id="MobiDB-lite"/>
    </source>
</evidence>
<feature type="region of interest" description="Disordered" evidence="2">
    <location>
        <begin position="578"/>
        <end position="608"/>
    </location>
</feature>
<dbReference type="AlphaFoldDB" id="A0A2V1AYU1"/>
<sequence length="767" mass="86050">MTPEDQLYRRMQVKVLYSFDNSPTVFLSRSKNQYSVKVAQIPMSSATDEESLVTLGAFDLKNCVQQILKSSPEHFRLQDQDYAVYYKDITEQPDEPFVANGVMSSLLSSGKQHLVPGRVCQNLSASFLFGDKANSSSLTLEIRLKLNLIDRNPEEQQQQHPHNTEKIKQSSQASPPTSSSFAQPSQPPMRRSRPVKQAMASSSSSAIKATRTKSLPIFYHPPNQHISNIINADKSNVASRYDSKSISERFSSAPFMSAKIIDKPARKRRRSNVPLTPTVQTPVDNGLQPMRAMKTRSMVSNTFPSHSMISSPIHEELMSEASDDTEYQDNSRPIDEDEEDEDDYNSQNDASSSPFTPQQPPYKPGHSDKKHNSNSIIPHSDHSQFQSLPDTEDLDSKKTHTIPSTKLPHDHDLICINRNCAANDSITWRYFETKFHPSYLNIQRAEKFDKSLYDGMFGPLCNACYLFLRNKGFMRPEAVVKKYLQQQKYKKELKLKEDLATRDKSSPFTGAMMDLHKFPTPTHAPSTVNEFIRNQNTKSNAGVNLSKQPTPQASGRTPTDVSDYQDLNDFMNQLNSFGGPLTDIDLPQDFQSNRKENTPPAMATKSNTRVINLYEDEEDKENQPPNVEDDLHDFDQMIMKSFSSRSSPDQQDWSQFFGEPTPKDANTPGAVQSRTPLADGTKGMNTAKRSPAKLDGQKAAVVNMPSSPLLSSYDDLTSKNRDLSNKHSSPSTTAMRNDTTMSYVQGSKSSPHSEIGTIDEKPSLQGV</sequence>
<feature type="region of interest" description="Disordered" evidence="2">
    <location>
        <begin position="642"/>
        <end position="767"/>
    </location>
</feature>
<comment type="caution">
    <text evidence="4">The sequence shown here is derived from an EMBL/GenBank/DDBJ whole genome shotgun (WGS) entry which is preliminary data.</text>
</comment>
<name>A0A2V1AYU1_9ASCO</name>
<dbReference type="PANTHER" id="PTHR39147">
    <property type="entry name" value="PROTEIN SPT21"/>
    <property type="match status" value="1"/>
</dbReference>
<organism evidence="4 5">
    <name type="scientific">Candidozyma haemuli</name>
    <dbReference type="NCBI Taxonomy" id="45357"/>
    <lineage>
        <taxon>Eukaryota</taxon>
        <taxon>Fungi</taxon>
        <taxon>Dikarya</taxon>
        <taxon>Ascomycota</taxon>
        <taxon>Saccharomycotina</taxon>
        <taxon>Pichiomycetes</taxon>
        <taxon>Metschnikowiaceae</taxon>
        <taxon>Candidozyma</taxon>
    </lineage>
</organism>
<dbReference type="RefSeq" id="XP_025343965.1">
    <property type="nucleotide sequence ID" value="XM_025486415.1"/>
</dbReference>
<dbReference type="Gene3D" id="3.30.50.10">
    <property type="entry name" value="Erythroid Transcription Factor GATA-1, subunit A"/>
    <property type="match status" value="1"/>
</dbReference>
<dbReference type="GO" id="GO:0000183">
    <property type="term" value="P:rDNA heterochromatin formation"/>
    <property type="evidence" value="ECO:0007669"/>
    <property type="project" value="TreeGrafter"/>
</dbReference>
<feature type="compositionally biased region" description="Acidic residues" evidence="2">
    <location>
        <begin position="335"/>
        <end position="344"/>
    </location>
</feature>
<feature type="region of interest" description="Disordered" evidence="2">
    <location>
        <begin position="318"/>
        <end position="403"/>
    </location>
</feature>
<dbReference type="InterPro" id="IPR057725">
    <property type="entry name" value="Ams2-SPT21_N"/>
</dbReference>